<dbReference type="InterPro" id="IPR013538">
    <property type="entry name" value="ASHA1/2-like_C"/>
</dbReference>
<protein>
    <submittedName>
        <fullName evidence="3">Activator of Hsp90 ATPase homolog 1-like protein</fullName>
    </submittedName>
</protein>
<name>A0A1N6ETQ3_9FLAO</name>
<accession>A0A1N6ETQ3</accession>
<evidence type="ECO:0000313" key="3">
    <source>
        <dbReference type="EMBL" id="SIN86388.1"/>
    </source>
</evidence>
<dbReference type="OrthoDB" id="287565at2"/>
<dbReference type="CDD" id="cd07814">
    <property type="entry name" value="SRPBCC_CalC_Aha1-like"/>
    <property type="match status" value="1"/>
</dbReference>
<comment type="similarity">
    <text evidence="1">Belongs to the AHA1 family.</text>
</comment>
<dbReference type="RefSeq" id="WP_074233622.1">
    <property type="nucleotide sequence ID" value="NZ_FSRK01000001.1"/>
</dbReference>
<dbReference type="STRING" id="1416779.SAMN05444409_0846"/>
<keyword evidence="4" id="KW-1185">Reference proteome</keyword>
<dbReference type="Gene3D" id="3.30.530.20">
    <property type="match status" value="1"/>
</dbReference>
<dbReference type="SUPFAM" id="SSF55961">
    <property type="entry name" value="Bet v1-like"/>
    <property type="match status" value="1"/>
</dbReference>
<proteinExistence type="inferred from homology"/>
<dbReference type="Pfam" id="PF08327">
    <property type="entry name" value="AHSA1"/>
    <property type="match status" value="1"/>
</dbReference>
<dbReference type="EMBL" id="FSRK01000001">
    <property type="protein sequence ID" value="SIN86388.1"/>
    <property type="molecule type" value="Genomic_DNA"/>
</dbReference>
<gene>
    <name evidence="3" type="ORF">SAMN05444409_0846</name>
</gene>
<dbReference type="InterPro" id="IPR023393">
    <property type="entry name" value="START-like_dom_sf"/>
</dbReference>
<dbReference type="AlphaFoldDB" id="A0A1N6ETQ3"/>
<organism evidence="3 4">
    <name type="scientific">Epilithonimonas zeae</name>
    <dbReference type="NCBI Taxonomy" id="1416779"/>
    <lineage>
        <taxon>Bacteria</taxon>
        <taxon>Pseudomonadati</taxon>
        <taxon>Bacteroidota</taxon>
        <taxon>Flavobacteriia</taxon>
        <taxon>Flavobacteriales</taxon>
        <taxon>Weeksellaceae</taxon>
        <taxon>Chryseobacterium group</taxon>
        <taxon>Epilithonimonas</taxon>
    </lineage>
</organism>
<dbReference type="Proteomes" id="UP000185207">
    <property type="component" value="Unassembled WGS sequence"/>
</dbReference>
<evidence type="ECO:0000313" key="4">
    <source>
        <dbReference type="Proteomes" id="UP000185207"/>
    </source>
</evidence>
<sequence>METDKNFEYRFHSKRSASEIFQFLQNVQNWWSGFFGEIISGKSDQIGDEFSFSAGDGVHFSKQILIESNPGKELVWLVTESNLSFLQDTHEWENTKIKFNLKAVDDGTQVTFTHEGLIPKIECYENCSGAWTQYLENLEKSLNS</sequence>
<reference evidence="4" key="1">
    <citation type="submission" date="2016-11" db="EMBL/GenBank/DDBJ databases">
        <authorList>
            <person name="Varghese N."/>
            <person name="Submissions S."/>
        </authorList>
    </citation>
    <scope>NUCLEOTIDE SEQUENCE [LARGE SCALE GENOMIC DNA]</scope>
    <source>
        <strain evidence="4">DSM 27623</strain>
    </source>
</reference>
<feature type="domain" description="Activator of Hsp90 ATPase homologue 1/2-like C-terminal" evidence="2">
    <location>
        <begin position="27"/>
        <end position="142"/>
    </location>
</feature>
<evidence type="ECO:0000259" key="2">
    <source>
        <dbReference type="Pfam" id="PF08327"/>
    </source>
</evidence>
<evidence type="ECO:0000256" key="1">
    <source>
        <dbReference type="ARBA" id="ARBA00006817"/>
    </source>
</evidence>